<proteinExistence type="predicted"/>
<name>A0A4Y1Z9T0_9BACL</name>
<feature type="region of interest" description="Disordered" evidence="1">
    <location>
        <begin position="1"/>
        <end position="22"/>
    </location>
</feature>
<sequence length="46" mass="5188">MRSNKSAARQVTQSLTEQAGEKIRMEMESCSFLRMEGSSFSLKSTK</sequence>
<feature type="compositionally biased region" description="Polar residues" evidence="1">
    <location>
        <begin position="1"/>
        <end position="17"/>
    </location>
</feature>
<evidence type="ECO:0000313" key="2">
    <source>
        <dbReference type="EMBL" id="GAY75693.1"/>
    </source>
</evidence>
<gene>
    <name evidence="2" type="ORF">NBRC111894_1247</name>
</gene>
<accession>A0A4Y1Z9T0</accession>
<evidence type="ECO:0000256" key="1">
    <source>
        <dbReference type="SAM" id="MobiDB-lite"/>
    </source>
</evidence>
<organism evidence="2 3">
    <name type="scientific">Sporolactobacillus inulinus</name>
    <dbReference type="NCBI Taxonomy" id="2078"/>
    <lineage>
        <taxon>Bacteria</taxon>
        <taxon>Bacillati</taxon>
        <taxon>Bacillota</taxon>
        <taxon>Bacilli</taxon>
        <taxon>Bacillales</taxon>
        <taxon>Sporolactobacillaceae</taxon>
        <taxon>Sporolactobacillus</taxon>
    </lineage>
</organism>
<evidence type="ECO:0000313" key="3">
    <source>
        <dbReference type="Proteomes" id="UP000319716"/>
    </source>
</evidence>
<dbReference type="AlphaFoldDB" id="A0A4Y1Z9T0"/>
<reference evidence="2 3" key="1">
    <citation type="submission" date="2017-11" db="EMBL/GenBank/DDBJ databases">
        <title>Draft Genome Sequence of Sporolactobacillus inulinus NBRC 111894 Isolated from Koso, a Japanese Sugar-Vegetable Fermented Beverage.</title>
        <authorList>
            <person name="Chiou T.Y."/>
            <person name="Oshima K."/>
            <person name="Suda W."/>
            <person name="Hattori M."/>
            <person name="Takahashi T."/>
        </authorList>
    </citation>
    <scope>NUCLEOTIDE SEQUENCE [LARGE SCALE GENOMIC DNA]</scope>
    <source>
        <strain evidence="2 3">NBRC111894</strain>
    </source>
</reference>
<protein>
    <submittedName>
        <fullName evidence="2">Uncharacterized protein</fullName>
    </submittedName>
</protein>
<dbReference type="EMBL" id="BEXB01000007">
    <property type="protein sequence ID" value="GAY75693.1"/>
    <property type="molecule type" value="Genomic_DNA"/>
</dbReference>
<comment type="caution">
    <text evidence="2">The sequence shown here is derived from an EMBL/GenBank/DDBJ whole genome shotgun (WGS) entry which is preliminary data.</text>
</comment>
<dbReference type="Proteomes" id="UP000319716">
    <property type="component" value="Unassembled WGS sequence"/>
</dbReference>